<feature type="compositionally biased region" description="Basic residues" evidence="1">
    <location>
        <begin position="1"/>
        <end position="10"/>
    </location>
</feature>
<dbReference type="AlphaFoldDB" id="A0A4V1J314"/>
<dbReference type="SUPFAM" id="SSF54001">
    <property type="entry name" value="Cysteine proteinases"/>
    <property type="match status" value="1"/>
</dbReference>
<dbReference type="OrthoDB" id="6287070at2759"/>
<sequence>MLRKRHRRWTSRSEDGTQSQSEFRDANTSSAVTQVCGFFAAGQPQPSTAQIAALLKSPFSTQGYFINDDVDLCGNTIHLAGAKNWDNVMCYMDTLLFSMFTKLDSFEPMLFILNQSPNPFAICVCLAELGFPEATSHRQQDCAQLFEFLIDTLAMPLLTSRVEIQHSEKYDNDDRRYSKKRILYVSVPEPDLAADGHAIILEECLEHYFNNSISVKHELQRRATLDGLSVVLLGDVTVRSNGALALETAPSALSAAWAEPSHVRVRTRSSMLSVWSINSRENKIAEVMVSAWMLLRLLPFYTDDNDTCGRSETLARSSQEFAHRRPLLPICLKLYSFSKSDKKASRMRRRIVIQPVITVPLFLAADTTGNNLSSGFKLILESASGHFVSAVRLKTSLDDDSLKDMRIMRVATKTFKSFLTPSDRSEGEMSLPSRLPSHFSSPVSVPKGAKATYLADSEPEKTAAKTGRDFDQLSHPTSPSVQLPIVVDIIRVPQCPAGAGDVYSVLDILSTHPVFVDIRKRYLWYVTDGKKNYYKESAYASKTGSSISISNTPQFKRNSQ</sequence>
<organism evidence="2 3">
    <name type="scientific">Metschnikowia bicuspidata</name>
    <dbReference type="NCBI Taxonomy" id="27322"/>
    <lineage>
        <taxon>Eukaryota</taxon>
        <taxon>Fungi</taxon>
        <taxon>Dikarya</taxon>
        <taxon>Ascomycota</taxon>
        <taxon>Saccharomycotina</taxon>
        <taxon>Pichiomycetes</taxon>
        <taxon>Metschnikowiaceae</taxon>
        <taxon>Metschnikowia</taxon>
    </lineage>
</organism>
<proteinExistence type="predicted"/>
<keyword evidence="3" id="KW-1185">Reference proteome</keyword>
<reference evidence="3" key="1">
    <citation type="journal article" date="2018" name="Nat. Microbiol.">
        <title>Leveraging single-cell genomics to expand the fungal tree of life.</title>
        <authorList>
            <person name="Ahrendt S.R."/>
            <person name="Quandt C.A."/>
            <person name="Ciobanu D."/>
            <person name="Clum A."/>
            <person name="Salamov A."/>
            <person name="Andreopoulos B."/>
            <person name="Cheng J.F."/>
            <person name="Woyke T."/>
            <person name="Pelin A."/>
            <person name="Henrissat B."/>
            <person name="Reynolds N.K."/>
            <person name="Benny G.L."/>
            <person name="Smith M.E."/>
            <person name="James T.Y."/>
            <person name="Grigoriev I.V."/>
        </authorList>
    </citation>
    <scope>NUCLEOTIDE SEQUENCE [LARGE SCALE GENOMIC DNA]</scope>
    <source>
        <strain evidence="3">Baker2002</strain>
    </source>
</reference>
<feature type="compositionally biased region" description="Polar residues" evidence="1">
    <location>
        <begin position="16"/>
        <end position="26"/>
    </location>
</feature>
<dbReference type="Proteomes" id="UP000268321">
    <property type="component" value="Unassembled WGS sequence"/>
</dbReference>
<accession>A0A4V1J314</accession>
<dbReference type="InterPro" id="IPR038765">
    <property type="entry name" value="Papain-like_cys_pep_sf"/>
</dbReference>
<feature type="region of interest" description="Disordered" evidence="1">
    <location>
        <begin position="1"/>
        <end position="26"/>
    </location>
</feature>
<protein>
    <submittedName>
        <fullName evidence="2">Uncharacterized protein</fullName>
    </submittedName>
</protein>
<gene>
    <name evidence="2" type="ORF">METBISCDRAFT_30903</name>
</gene>
<evidence type="ECO:0000313" key="3">
    <source>
        <dbReference type="Proteomes" id="UP000268321"/>
    </source>
</evidence>
<feature type="compositionally biased region" description="Basic and acidic residues" evidence="1">
    <location>
        <begin position="458"/>
        <end position="472"/>
    </location>
</feature>
<feature type="region of interest" description="Disordered" evidence="1">
    <location>
        <begin position="421"/>
        <end position="476"/>
    </location>
</feature>
<evidence type="ECO:0000313" key="2">
    <source>
        <dbReference type="EMBL" id="RKP30469.1"/>
    </source>
</evidence>
<name>A0A4V1J314_9ASCO</name>
<dbReference type="EMBL" id="ML004458">
    <property type="protein sequence ID" value="RKP30469.1"/>
    <property type="molecule type" value="Genomic_DNA"/>
</dbReference>
<evidence type="ECO:0000256" key="1">
    <source>
        <dbReference type="SAM" id="MobiDB-lite"/>
    </source>
</evidence>